<keyword evidence="12 16" id="KW-0472">Membrane</keyword>
<evidence type="ECO:0000256" key="8">
    <source>
        <dbReference type="ARBA" id="ARBA00022741"/>
    </source>
</evidence>
<evidence type="ECO:0000256" key="9">
    <source>
        <dbReference type="ARBA" id="ARBA00022777"/>
    </source>
</evidence>
<keyword evidence="3" id="KW-0597">Phosphoprotein</keyword>
<dbReference type="PROSITE" id="PS50011">
    <property type="entry name" value="PROTEIN_KINASE_DOM"/>
    <property type="match status" value="1"/>
</dbReference>
<dbReference type="InterPro" id="IPR051824">
    <property type="entry name" value="LRR_Rcpt-Like_S/T_Kinase"/>
</dbReference>
<keyword evidence="14" id="KW-0325">Glycoprotein</keyword>
<keyword evidence="13" id="KW-0675">Receptor</keyword>
<keyword evidence="5 16" id="KW-0812">Transmembrane</keyword>
<evidence type="ECO:0000256" key="1">
    <source>
        <dbReference type="ARBA" id="ARBA00004479"/>
    </source>
</evidence>
<comment type="caution">
    <text evidence="18">The sequence shown here is derived from an EMBL/GenBank/DDBJ whole genome shotgun (WGS) entry which is preliminary data.</text>
</comment>
<keyword evidence="8 15" id="KW-0547">Nucleotide-binding</keyword>
<evidence type="ECO:0000256" key="6">
    <source>
        <dbReference type="ARBA" id="ARBA00022729"/>
    </source>
</evidence>
<gene>
    <name evidence="18" type="ORF">QN277_018787</name>
</gene>
<evidence type="ECO:0000256" key="14">
    <source>
        <dbReference type="ARBA" id="ARBA00023180"/>
    </source>
</evidence>
<name>A0AAE1MUX4_9FABA</name>
<feature type="transmembrane region" description="Helical" evidence="16">
    <location>
        <begin position="6"/>
        <end position="25"/>
    </location>
</feature>
<sequence length="409" mass="45462">MRIYIVVVSPIAAVVVLVLLVLGIMRWKGWLGANDSVYKDLRRLDQQMGLFTLRQIKAATENFNAANKIGEGGFGSVYKGLLPDGTAIAVKQLSSKSTRISGFVNELGMTSCLQHPNIVKLYGCCVEGDQLMLIYEYMENNCLSRVLFEKNPACQVILDWATRRKICLGIARALAYLHEDCVIKIIHRDIKTSKVLLDEDFNAKISDFGFARLNVDENTHISTRVVGTLGYVAPEYAMHGYLTDKADIYSFGVVALEIVSGRSNTSFRPSEEFISLLDWANVLQEKGRLIELVDPDLGSEYSSEEAMVILNMALLCTNASPTLRPTMSQVLSMLEDRSNTQELLPNDPWHDEAVNFKDEALRSHFCENLSLQESMSTHGQCPGSSSSAFEVEEKHLLVNVSSDSTTKAN</sequence>
<evidence type="ECO:0000256" key="15">
    <source>
        <dbReference type="PROSITE-ProRule" id="PRU10141"/>
    </source>
</evidence>
<dbReference type="EMBL" id="JAWXYG010000004">
    <property type="protein sequence ID" value="KAK4275756.1"/>
    <property type="molecule type" value="Genomic_DNA"/>
</dbReference>
<evidence type="ECO:0000256" key="2">
    <source>
        <dbReference type="ARBA" id="ARBA00022527"/>
    </source>
</evidence>
<evidence type="ECO:0000256" key="12">
    <source>
        <dbReference type="ARBA" id="ARBA00023136"/>
    </source>
</evidence>
<dbReference type="Pfam" id="PF00069">
    <property type="entry name" value="Pkinase"/>
    <property type="match status" value="1"/>
</dbReference>
<dbReference type="AlphaFoldDB" id="A0AAE1MUX4"/>
<dbReference type="GO" id="GO:0005524">
    <property type="term" value="F:ATP binding"/>
    <property type="evidence" value="ECO:0007669"/>
    <property type="project" value="UniProtKB-UniRule"/>
</dbReference>
<evidence type="ECO:0000256" key="10">
    <source>
        <dbReference type="ARBA" id="ARBA00022840"/>
    </source>
</evidence>
<dbReference type="InterPro" id="IPR017441">
    <property type="entry name" value="Protein_kinase_ATP_BS"/>
</dbReference>
<evidence type="ECO:0000313" key="18">
    <source>
        <dbReference type="EMBL" id="KAK4275756.1"/>
    </source>
</evidence>
<evidence type="ECO:0000256" key="5">
    <source>
        <dbReference type="ARBA" id="ARBA00022692"/>
    </source>
</evidence>
<evidence type="ECO:0000256" key="4">
    <source>
        <dbReference type="ARBA" id="ARBA00022679"/>
    </source>
</evidence>
<keyword evidence="11 16" id="KW-1133">Transmembrane helix</keyword>
<dbReference type="Gene3D" id="3.30.200.20">
    <property type="entry name" value="Phosphorylase Kinase, domain 1"/>
    <property type="match status" value="1"/>
</dbReference>
<evidence type="ECO:0000313" key="19">
    <source>
        <dbReference type="Proteomes" id="UP001293593"/>
    </source>
</evidence>
<comment type="subcellular location">
    <subcellularLocation>
        <location evidence="1">Membrane</location>
        <topology evidence="1">Single-pass type I membrane protein</topology>
    </subcellularLocation>
</comment>
<proteinExistence type="predicted"/>
<keyword evidence="6" id="KW-0732">Signal</keyword>
<dbReference type="FunFam" id="3.30.200.20:FF:000217">
    <property type="entry name" value="probable LRR receptor-like serine/threonine-protein kinase At1g53430"/>
    <property type="match status" value="1"/>
</dbReference>
<dbReference type="InterPro" id="IPR000719">
    <property type="entry name" value="Prot_kinase_dom"/>
</dbReference>
<feature type="domain" description="Protein kinase" evidence="17">
    <location>
        <begin position="63"/>
        <end position="344"/>
    </location>
</feature>
<keyword evidence="4" id="KW-0808">Transferase</keyword>
<dbReference type="PANTHER" id="PTHR48006:SF68">
    <property type="entry name" value="PROTEIN KINASE DOMAIN-CONTAINING PROTEIN"/>
    <property type="match status" value="1"/>
</dbReference>
<keyword evidence="7" id="KW-0677">Repeat</keyword>
<accession>A0AAE1MUX4</accession>
<protein>
    <recommendedName>
        <fullName evidence="17">Protein kinase domain-containing protein</fullName>
    </recommendedName>
</protein>
<keyword evidence="19" id="KW-1185">Reference proteome</keyword>
<dbReference type="Gene3D" id="1.10.510.10">
    <property type="entry name" value="Transferase(Phosphotransferase) domain 1"/>
    <property type="match status" value="1"/>
</dbReference>
<dbReference type="CDD" id="cd14066">
    <property type="entry name" value="STKc_IRAK"/>
    <property type="match status" value="1"/>
</dbReference>
<dbReference type="PROSITE" id="PS00107">
    <property type="entry name" value="PROTEIN_KINASE_ATP"/>
    <property type="match status" value="1"/>
</dbReference>
<dbReference type="Proteomes" id="UP001293593">
    <property type="component" value="Unassembled WGS sequence"/>
</dbReference>
<dbReference type="InterPro" id="IPR011009">
    <property type="entry name" value="Kinase-like_dom_sf"/>
</dbReference>
<evidence type="ECO:0000256" key="11">
    <source>
        <dbReference type="ARBA" id="ARBA00022989"/>
    </source>
</evidence>
<evidence type="ECO:0000256" key="16">
    <source>
        <dbReference type="SAM" id="Phobius"/>
    </source>
</evidence>
<feature type="binding site" evidence="15">
    <location>
        <position position="91"/>
    </location>
    <ligand>
        <name>ATP</name>
        <dbReference type="ChEBI" id="CHEBI:30616"/>
    </ligand>
</feature>
<keyword evidence="2" id="KW-0723">Serine/threonine-protein kinase</keyword>
<evidence type="ECO:0000259" key="17">
    <source>
        <dbReference type="PROSITE" id="PS50011"/>
    </source>
</evidence>
<evidence type="ECO:0000256" key="3">
    <source>
        <dbReference type="ARBA" id="ARBA00022553"/>
    </source>
</evidence>
<dbReference type="PANTHER" id="PTHR48006">
    <property type="entry name" value="LEUCINE-RICH REPEAT-CONTAINING PROTEIN DDB_G0281931-RELATED"/>
    <property type="match status" value="1"/>
</dbReference>
<reference evidence="18" key="1">
    <citation type="submission" date="2023-10" db="EMBL/GenBank/DDBJ databases">
        <title>Chromosome-level genome of the transformable northern wattle, Acacia crassicarpa.</title>
        <authorList>
            <person name="Massaro I."/>
            <person name="Sinha N.R."/>
            <person name="Poethig S."/>
            <person name="Leichty A.R."/>
        </authorList>
    </citation>
    <scope>NUCLEOTIDE SEQUENCE</scope>
    <source>
        <strain evidence="18">Acra3RX</strain>
        <tissue evidence="18">Leaf</tissue>
    </source>
</reference>
<dbReference type="FunFam" id="1.10.510.10:FF:000044">
    <property type="entry name" value="Putative LRR receptor-like serine/threonine-protein kinase"/>
    <property type="match status" value="1"/>
</dbReference>
<evidence type="ECO:0000256" key="13">
    <source>
        <dbReference type="ARBA" id="ARBA00023170"/>
    </source>
</evidence>
<dbReference type="SUPFAM" id="SSF56112">
    <property type="entry name" value="Protein kinase-like (PK-like)"/>
    <property type="match status" value="1"/>
</dbReference>
<dbReference type="GO" id="GO:0016020">
    <property type="term" value="C:membrane"/>
    <property type="evidence" value="ECO:0007669"/>
    <property type="project" value="UniProtKB-SubCell"/>
</dbReference>
<organism evidence="18 19">
    <name type="scientific">Acacia crassicarpa</name>
    <name type="common">northern wattle</name>
    <dbReference type="NCBI Taxonomy" id="499986"/>
    <lineage>
        <taxon>Eukaryota</taxon>
        <taxon>Viridiplantae</taxon>
        <taxon>Streptophyta</taxon>
        <taxon>Embryophyta</taxon>
        <taxon>Tracheophyta</taxon>
        <taxon>Spermatophyta</taxon>
        <taxon>Magnoliopsida</taxon>
        <taxon>eudicotyledons</taxon>
        <taxon>Gunneridae</taxon>
        <taxon>Pentapetalae</taxon>
        <taxon>rosids</taxon>
        <taxon>fabids</taxon>
        <taxon>Fabales</taxon>
        <taxon>Fabaceae</taxon>
        <taxon>Caesalpinioideae</taxon>
        <taxon>mimosoid clade</taxon>
        <taxon>Acacieae</taxon>
        <taxon>Acacia</taxon>
    </lineage>
</organism>
<evidence type="ECO:0000256" key="7">
    <source>
        <dbReference type="ARBA" id="ARBA00022737"/>
    </source>
</evidence>
<keyword evidence="9" id="KW-0418">Kinase</keyword>
<dbReference type="GO" id="GO:0004674">
    <property type="term" value="F:protein serine/threonine kinase activity"/>
    <property type="evidence" value="ECO:0007669"/>
    <property type="project" value="UniProtKB-KW"/>
</dbReference>
<keyword evidence="10 15" id="KW-0067">ATP-binding</keyword>